<organism evidence="1">
    <name type="scientific">Adineta ricciae</name>
    <name type="common">Rotifer</name>
    <dbReference type="NCBI Taxonomy" id="249248"/>
    <lineage>
        <taxon>Eukaryota</taxon>
        <taxon>Metazoa</taxon>
        <taxon>Spiralia</taxon>
        <taxon>Gnathifera</taxon>
        <taxon>Rotifera</taxon>
        <taxon>Eurotatoria</taxon>
        <taxon>Bdelloidea</taxon>
        <taxon>Adinetida</taxon>
        <taxon>Adinetidae</taxon>
        <taxon>Adineta</taxon>
    </lineage>
</organism>
<accession>A0A813MWE3</accession>
<name>A0A813MWE3_ADIRI</name>
<comment type="caution">
    <text evidence="1">The sequence shown here is derived from an EMBL/GenBank/DDBJ whole genome shotgun (WGS) entry which is preliminary data.</text>
</comment>
<sequence length="330" mass="37769">MHLHCSQKSTERNGDYLQFNIYPILLAFLQLTMTDLNPTRHWWSWRSCFAAVKYTKKKSRKTINYQSNQHISHASTFSNGHTDTKRLLPATSNAKILSEFGLQTSNAVSNDDNLKAKNEKTSYQSAQMQQLVDSLNMKMFSLKSSSTVKPTPLDAIVEDSSEENLDEIDEFEQSDSLCNDRDLVNDATVLHTRLFDLSKMSHIITQFDDNGYFLGEFTHQLHKFKLKIDAIRLVNARTPRDPELLEAKYSTLLATIECLSVLLKVAQISSSRSLINRLMFSLEERIEQLNKLVQLSLSINIYPKQQDLIDDDLPSFRSALSSYEQLTTLS</sequence>
<evidence type="ECO:0000313" key="1">
    <source>
        <dbReference type="EMBL" id="CAF0725643.1"/>
    </source>
</evidence>
<protein>
    <submittedName>
        <fullName evidence="1">Uncharacterized protein</fullName>
    </submittedName>
</protein>
<dbReference type="AlphaFoldDB" id="A0A813MWE3"/>
<reference evidence="1" key="1">
    <citation type="submission" date="2021-02" db="EMBL/GenBank/DDBJ databases">
        <authorList>
            <person name="Nowell W R."/>
        </authorList>
    </citation>
    <scope>NUCLEOTIDE SEQUENCE</scope>
</reference>
<gene>
    <name evidence="1" type="ORF">EDS130_LOCUS666</name>
</gene>
<proteinExistence type="predicted"/>
<dbReference type="OrthoDB" id="10052970at2759"/>
<dbReference type="EMBL" id="CAJNOJ010000002">
    <property type="protein sequence ID" value="CAF0725643.1"/>
    <property type="molecule type" value="Genomic_DNA"/>
</dbReference>
<dbReference type="Proteomes" id="UP000663852">
    <property type="component" value="Unassembled WGS sequence"/>
</dbReference>